<keyword evidence="9" id="KW-1185">Reference proteome</keyword>
<protein>
    <submittedName>
        <fullName evidence="8">Major facilitator superfamily transporter</fullName>
    </submittedName>
</protein>
<dbReference type="PANTHER" id="PTHR43791">
    <property type="entry name" value="PERMEASE-RELATED"/>
    <property type="match status" value="1"/>
</dbReference>
<feature type="transmembrane region" description="Helical" evidence="6">
    <location>
        <begin position="195"/>
        <end position="218"/>
    </location>
</feature>
<dbReference type="Proteomes" id="UP001390339">
    <property type="component" value="Unassembled WGS sequence"/>
</dbReference>
<evidence type="ECO:0000256" key="5">
    <source>
        <dbReference type="ARBA" id="ARBA00023136"/>
    </source>
</evidence>
<organism evidence="8 9">
    <name type="scientific">Apiospora arundinis</name>
    <dbReference type="NCBI Taxonomy" id="335852"/>
    <lineage>
        <taxon>Eukaryota</taxon>
        <taxon>Fungi</taxon>
        <taxon>Dikarya</taxon>
        <taxon>Ascomycota</taxon>
        <taxon>Pezizomycotina</taxon>
        <taxon>Sordariomycetes</taxon>
        <taxon>Xylariomycetidae</taxon>
        <taxon>Amphisphaeriales</taxon>
        <taxon>Apiosporaceae</taxon>
        <taxon>Apiospora</taxon>
    </lineage>
</organism>
<keyword evidence="5 6" id="KW-0472">Membrane</keyword>
<evidence type="ECO:0000259" key="7">
    <source>
        <dbReference type="PROSITE" id="PS50850"/>
    </source>
</evidence>
<feature type="transmembrane region" description="Helical" evidence="6">
    <location>
        <begin position="108"/>
        <end position="126"/>
    </location>
</feature>
<dbReference type="PROSITE" id="PS50850">
    <property type="entry name" value="MFS"/>
    <property type="match status" value="1"/>
</dbReference>
<name>A0ABR2JGL6_9PEZI</name>
<evidence type="ECO:0000256" key="2">
    <source>
        <dbReference type="ARBA" id="ARBA00022448"/>
    </source>
</evidence>
<evidence type="ECO:0000256" key="4">
    <source>
        <dbReference type="ARBA" id="ARBA00022989"/>
    </source>
</evidence>
<feature type="transmembrane region" description="Helical" evidence="6">
    <location>
        <begin position="425"/>
        <end position="445"/>
    </location>
</feature>
<feature type="domain" description="Major facilitator superfamily (MFS) profile" evidence="7">
    <location>
        <begin position="71"/>
        <end position="482"/>
    </location>
</feature>
<evidence type="ECO:0000256" key="1">
    <source>
        <dbReference type="ARBA" id="ARBA00004141"/>
    </source>
</evidence>
<dbReference type="EMBL" id="JAPCWZ010000002">
    <property type="protein sequence ID" value="KAK8876891.1"/>
    <property type="molecule type" value="Genomic_DNA"/>
</dbReference>
<feature type="transmembrane region" description="Helical" evidence="6">
    <location>
        <begin position="457"/>
        <end position="477"/>
    </location>
</feature>
<gene>
    <name evidence="8" type="ORF">PGQ11_001837</name>
</gene>
<comment type="caution">
    <text evidence="8">The sequence shown here is derived from an EMBL/GenBank/DDBJ whole genome shotgun (WGS) entry which is preliminary data.</text>
</comment>
<feature type="transmembrane region" description="Helical" evidence="6">
    <location>
        <begin position="67"/>
        <end position="84"/>
    </location>
</feature>
<keyword evidence="2" id="KW-0813">Transport</keyword>
<evidence type="ECO:0000256" key="3">
    <source>
        <dbReference type="ARBA" id="ARBA00022692"/>
    </source>
</evidence>
<dbReference type="PANTHER" id="PTHR43791:SF81">
    <property type="entry name" value="TRANSPORTER, PUTATIVE (AFU_ORTHOLOGUE AFUA_7G01190)-RELATED"/>
    <property type="match status" value="1"/>
</dbReference>
<dbReference type="InterPro" id="IPR036259">
    <property type="entry name" value="MFS_trans_sf"/>
</dbReference>
<comment type="subcellular location">
    <subcellularLocation>
        <location evidence="1">Membrane</location>
        <topology evidence="1">Multi-pass membrane protein</topology>
    </subcellularLocation>
</comment>
<dbReference type="InterPro" id="IPR020846">
    <property type="entry name" value="MFS_dom"/>
</dbReference>
<reference evidence="8 9" key="1">
    <citation type="journal article" date="2024" name="IMA Fungus">
        <title>Apiospora arundinis, a panoply of carbohydrate-active enzymes and secondary metabolites.</title>
        <authorList>
            <person name="Sorensen T."/>
            <person name="Petersen C."/>
            <person name="Muurmann A.T."/>
            <person name="Christiansen J.V."/>
            <person name="Brundto M.L."/>
            <person name="Overgaard C.K."/>
            <person name="Boysen A.T."/>
            <person name="Wollenberg R.D."/>
            <person name="Larsen T.O."/>
            <person name="Sorensen J.L."/>
            <person name="Nielsen K.L."/>
            <person name="Sondergaard T.E."/>
        </authorList>
    </citation>
    <scope>NUCLEOTIDE SEQUENCE [LARGE SCALE GENOMIC DNA]</scope>
    <source>
        <strain evidence="8 9">AAU 773</strain>
    </source>
</reference>
<dbReference type="InterPro" id="IPR011701">
    <property type="entry name" value="MFS"/>
</dbReference>
<keyword evidence="3 6" id="KW-0812">Transmembrane</keyword>
<feature type="transmembrane region" description="Helical" evidence="6">
    <location>
        <begin position="362"/>
        <end position="380"/>
    </location>
</feature>
<proteinExistence type="predicted"/>
<sequence length="517" mass="56887">MEDKKADEKIDPQTAKRGDSLSIADVPVISNDLDATETFLQENNLTHEYLGELLSDQAAVKRLVRKVDFVLLPLLAGTGVLQYIDKQALSYAAVFDLFKDTGINQDQYSWFASAFYLAYLVAEYPWSYLAQRTLMAKVICGCVVTWGSILMITAATHNFGGMLACRFLLGVFESAITPLVIMIVGMWYTRDEQPFRAGIFISCNGVGSMLGGILSYGIGQIKTFPVWKAIFLLCGGVTVVWGGVLFFFLPDDIIKAKRFTLEEKATLIARGKVGRTGILNRSIKAYQIKEALLDPQVWLLTLFTLLNETINGGIANFGKLIIKGVVKDPLRTAAFGIPQGAFQVLWILTGTYLASRFRNIRTYIMAAYLIPTVVGISLIWKLDRTQGMMGVLFGYYICGSFVASLVLSLQMPATNLGGYTKRTTATAVVFAAYCAGNVIGPHAFLDSEQPTYPSGCKLILACSAAQMCIALALRLLLIRRNKRRDQATGPNEGVEGGLDEVSADLTDFEDPRFRYVL</sequence>
<feature type="transmembrane region" description="Helical" evidence="6">
    <location>
        <begin position="230"/>
        <end position="249"/>
    </location>
</feature>
<keyword evidence="4 6" id="KW-1133">Transmembrane helix</keyword>
<evidence type="ECO:0000256" key="6">
    <source>
        <dbReference type="SAM" id="Phobius"/>
    </source>
</evidence>
<dbReference type="SUPFAM" id="SSF103473">
    <property type="entry name" value="MFS general substrate transporter"/>
    <property type="match status" value="1"/>
</dbReference>
<evidence type="ECO:0000313" key="9">
    <source>
        <dbReference type="Proteomes" id="UP001390339"/>
    </source>
</evidence>
<dbReference type="Gene3D" id="1.20.1250.20">
    <property type="entry name" value="MFS general substrate transporter like domains"/>
    <property type="match status" value="1"/>
</dbReference>
<feature type="transmembrane region" description="Helical" evidence="6">
    <location>
        <begin position="167"/>
        <end position="188"/>
    </location>
</feature>
<dbReference type="Pfam" id="PF07690">
    <property type="entry name" value="MFS_1"/>
    <property type="match status" value="1"/>
</dbReference>
<feature type="transmembrane region" description="Helical" evidence="6">
    <location>
        <begin position="392"/>
        <end position="413"/>
    </location>
</feature>
<evidence type="ECO:0000313" key="8">
    <source>
        <dbReference type="EMBL" id="KAK8876891.1"/>
    </source>
</evidence>
<accession>A0ABR2JGL6</accession>
<feature type="transmembrane region" description="Helical" evidence="6">
    <location>
        <begin position="138"/>
        <end position="155"/>
    </location>
</feature>